<keyword evidence="1" id="KW-0812">Transmembrane</keyword>
<evidence type="ECO:0000313" key="3">
    <source>
        <dbReference type="EMBL" id="KAF2862305.1"/>
    </source>
</evidence>
<dbReference type="PANTHER" id="PTHR42850:SF4">
    <property type="entry name" value="ZINC-DEPENDENT ENDOPOLYPHOSPHATASE"/>
    <property type="match status" value="1"/>
</dbReference>
<dbReference type="InterPro" id="IPR050126">
    <property type="entry name" value="Ap4A_hydrolase"/>
</dbReference>
<evidence type="ECO:0000259" key="2">
    <source>
        <dbReference type="Pfam" id="PF00149"/>
    </source>
</evidence>
<dbReference type="GO" id="GO:0005737">
    <property type="term" value="C:cytoplasm"/>
    <property type="evidence" value="ECO:0007669"/>
    <property type="project" value="TreeGrafter"/>
</dbReference>
<keyword evidence="4" id="KW-1185">Reference proteome</keyword>
<dbReference type="GO" id="GO:0016791">
    <property type="term" value="F:phosphatase activity"/>
    <property type="evidence" value="ECO:0007669"/>
    <property type="project" value="TreeGrafter"/>
</dbReference>
<sequence length="500" mass="55966">MDSEDEPLSDVRARLIGDGELRKVGRNRGLLSKVTNKWREEEPEFPDAVKDESFWQMVWPSGAPTEKSPDTIKRKFWQRWPRTLLSLLHARRPRRALCMLFLLVIVIVTIVHYVRAPRRIDWDLSGFLRAQEKGTFGIADGGDFDGTFLKELSSDVLPGGPLDPKGQRRLIFVGDIHGCRSELQALLRKAKFDPAKDHIIAVGDVVSKGPDNAGVVDELIKHNAQSVRGNHEDRILSIASSLHPDSHTSVQGDKLSQLLPPVEAGVTSKNYFDDATVLRVLKQEHIRYLKRMPLMLRIPPLPLAVAEAKKSASVISSEIVVVHAGLVPHVPLLRQEPYFVMNMRTIDRDTHVPSALRQPRGGHFQPWSHTWNWYCDRVDRGKSLTKFYDFTRGGPPFVPKPKRKSANGKGASLKEATHRAKGKLAEVMDDALDTAKQALGKNKKVRPITVVYGHDSHSGLKLSRWSKGLDTGCVKGGHLTGLILDATGHTRLVQEVCREH</sequence>
<feature type="domain" description="Calcineurin-like phosphoesterase" evidence="2">
    <location>
        <begin position="169"/>
        <end position="353"/>
    </location>
</feature>
<keyword evidence="1" id="KW-0472">Membrane</keyword>
<proteinExistence type="predicted"/>
<dbReference type="EMBL" id="MU005966">
    <property type="protein sequence ID" value="KAF2862305.1"/>
    <property type="molecule type" value="Genomic_DNA"/>
</dbReference>
<dbReference type="InterPro" id="IPR004843">
    <property type="entry name" value="Calcineurin-like_PHP"/>
</dbReference>
<dbReference type="Pfam" id="PF00149">
    <property type="entry name" value="Metallophos"/>
    <property type="match status" value="1"/>
</dbReference>
<dbReference type="AlphaFoldDB" id="A0A6A7C5Q9"/>
<keyword evidence="1" id="KW-1133">Transmembrane helix</keyword>
<reference evidence="3" key="1">
    <citation type="journal article" date="2020" name="Stud. Mycol.">
        <title>101 Dothideomycetes genomes: a test case for predicting lifestyles and emergence of pathogens.</title>
        <authorList>
            <person name="Haridas S."/>
            <person name="Albert R."/>
            <person name="Binder M."/>
            <person name="Bloem J."/>
            <person name="Labutti K."/>
            <person name="Salamov A."/>
            <person name="Andreopoulos B."/>
            <person name="Baker S."/>
            <person name="Barry K."/>
            <person name="Bills G."/>
            <person name="Bluhm B."/>
            <person name="Cannon C."/>
            <person name="Castanera R."/>
            <person name="Culley D."/>
            <person name="Daum C."/>
            <person name="Ezra D."/>
            <person name="Gonzalez J."/>
            <person name="Henrissat B."/>
            <person name="Kuo A."/>
            <person name="Liang C."/>
            <person name="Lipzen A."/>
            <person name="Lutzoni F."/>
            <person name="Magnuson J."/>
            <person name="Mondo S."/>
            <person name="Nolan M."/>
            <person name="Ohm R."/>
            <person name="Pangilinan J."/>
            <person name="Park H.-J."/>
            <person name="Ramirez L."/>
            <person name="Alfaro M."/>
            <person name="Sun H."/>
            <person name="Tritt A."/>
            <person name="Yoshinaga Y."/>
            <person name="Zwiers L.-H."/>
            <person name="Turgeon B."/>
            <person name="Goodwin S."/>
            <person name="Spatafora J."/>
            <person name="Crous P."/>
            <person name="Grigoriev I."/>
        </authorList>
    </citation>
    <scope>NUCLEOTIDE SEQUENCE</scope>
    <source>
        <strain evidence="3">CBS 480.64</strain>
    </source>
</reference>
<evidence type="ECO:0000256" key="1">
    <source>
        <dbReference type="SAM" id="Phobius"/>
    </source>
</evidence>
<dbReference type="GO" id="GO:0006798">
    <property type="term" value="P:polyphosphate catabolic process"/>
    <property type="evidence" value="ECO:0007669"/>
    <property type="project" value="TreeGrafter"/>
</dbReference>
<name>A0A6A7C5Q9_9PEZI</name>
<dbReference type="InterPro" id="IPR029052">
    <property type="entry name" value="Metallo-depent_PP-like"/>
</dbReference>
<dbReference type="GO" id="GO:0000298">
    <property type="term" value="F:endopolyphosphatase activity"/>
    <property type="evidence" value="ECO:0007669"/>
    <property type="project" value="TreeGrafter"/>
</dbReference>
<organism evidence="3 4">
    <name type="scientific">Piedraia hortae CBS 480.64</name>
    <dbReference type="NCBI Taxonomy" id="1314780"/>
    <lineage>
        <taxon>Eukaryota</taxon>
        <taxon>Fungi</taxon>
        <taxon>Dikarya</taxon>
        <taxon>Ascomycota</taxon>
        <taxon>Pezizomycotina</taxon>
        <taxon>Dothideomycetes</taxon>
        <taxon>Dothideomycetidae</taxon>
        <taxon>Capnodiales</taxon>
        <taxon>Piedraiaceae</taxon>
        <taxon>Piedraia</taxon>
    </lineage>
</organism>
<gene>
    <name evidence="3" type="ORF">K470DRAFT_255936</name>
</gene>
<evidence type="ECO:0000313" key="4">
    <source>
        <dbReference type="Proteomes" id="UP000799421"/>
    </source>
</evidence>
<accession>A0A6A7C5Q9</accession>
<dbReference type="OrthoDB" id="10267127at2759"/>
<dbReference type="PANTHER" id="PTHR42850">
    <property type="entry name" value="METALLOPHOSPHOESTERASE"/>
    <property type="match status" value="1"/>
</dbReference>
<dbReference type="Gene3D" id="3.60.21.10">
    <property type="match status" value="1"/>
</dbReference>
<protein>
    <submittedName>
        <fullName evidence="3">Metallo-dependent phosphatase</fullName>
    </submittedName>
</protein>
<dbReference type="SUPFAM" id="SSF56300">
    <property type="entry name" value="Metallo-dependent phosphatases"/>
    <property type="match status" value="1"/>
</dbReference>
<dbReference type="Proteomes" id="UP000799421">
    <property type="component" value="Unassembled WGS sequence"/>
</dbReference>
<feature type="transmembrane region" description="Helical" evidence="1">
    <location>
        <begin position="96"/>
        <end position="114"/>
    </location>
</feature>